<evidence type="ECO:0000313" key="1">
    <source>
        <dbReference type="EMBL" id="MPC36932.1"/>
    </source>
</evidence>
<dbReference type="AlphaFoldDB" id="A0A5B7ERZ3"/>
<organism evidence="1 2">
    <name type="scientific">Portunus trituberculatus</name>
    <name type="common">Swimming crab</name>
    <name type="synonym">Neptunus trituberculatus</name>
    <dbReference type="NCBI Taxonomy" id="210409"/>
    <lineage>
        <taxon>Eukaryota</taxon>
        <taxon>Metazoa</taxon>
        <taxon>Ecdysozoa</taxon>
        <taxon>Arthropoda</taxon>
        <taxon>Crustacea</taxon>
        <taxon>Multicrustacea</taxon>
        <taxon>Malacostraca</taxon>
        <taxon>Eumalacostraca</taxon>
        <taxon>Eucarida</taxon>
        <taxon>Decapoda</taxon>
        <taxon>Pleocyemata</taxon>
        <taxon>Brachyura</taxon>
        <taxon>Eubrachyura</taxon>
        <taxon>Portunoidea</taxon>
        <taxon>Portunidae</taxon>
        <taxon>Portuninae</taxon>
        <taxon>Portunus</taxon>
    </lineage>
</organism>
<keyword evidence="2" id="KW-1185">Reference proteome</keyword>
<dbReference type="Proteomes" id="UP000324222">
    <property type="component" value="Unassembled WGS sequence"/>
</dbReference>
<evidence type="ECO:0000313" key="2">
    <source>
        <dbReference type="Proteomes" id="UP000324222"/>
    </source>
</evidence>
<reference evidence="1 2" key="1">
    <citation type="submission" date="2019-05" db="EMBL/GenBank/DDBJ databases">
        <title>Another draft genome of Portunus trituberculatus and its Hox gene families provides insights of decapod evolution.</title>
        <authorList>
            <person name="Jeong J.-H."/>
            <person name="Song I."/>
            <person name="Kim S."/>
            <person name="Choi T."/>
            <person name="Kim D."/>
            <person name="Ryu S."/>
            <person name="Kim W."/>
        </authorList>
    </citation>
    <scope>NUCLEOTIDE SEQUENCE [LARGE SCALE GENOMIC DNA]</scope>
    <source>
        <tissue evidence="1">Muscle</tissue>
    </source>
</reference>
<accession>A0A5B7ERZ3</accession>
<proteinExistence type="predicted"/>
<protein>
    <submittedName>
        <fullName evidence="1">Uncharacterized protein</fullName>
    </submittedName>
</protein>
<gene>
    <name evidence="1" type="ORF">E2C01_030401</name>
</gene>
<dbReference type="EMBL" id="VSRR010003637">
    <property type="protein sequence ID" value="MPC36932.1"/>
    <property type="molecule type" value="Genomic_DNA"/>
</dbReference>
<sequence>MQHLTMNLSKTSNFEIYLWMVRKSTLTIAEPTLRLNHFRNAPCRGEEKVLVANFSTAKEEES</sequence>
<name>A0A5B7ERZ3_PORTR</name>
<comment type="caution">
    <text evidence="1">The sequence shown here is derived from an EMBL/GenBank/DDBJ whole genome shotgun (WGS) entry which is preliminary data.</text>
</comment>